<keyword evidence="5" id="KW-0418">Kinase</keyword>
<dbReference type="GO" id="GO:0000155">
    <property type="term" value="F:phosphorelay sensor kinase activity"/>
    <property type="evidence" value="ECO:0007669"/>
    <property type="project" value="InterPro"/>
</dbReference>
<dbReference type="EMBL" id="LT670844">
    <property type="protein sequence ID" value="SHK99049.1"/>
    <property type="molecule type" value="Genomic_DNA"/>
</dbReference>
<dbReference type="CDD" id="cd00156">
    <property type="entry name" value="REC"/>
    <property type="match status" value="1"/>
</dbReference>
<feature type="domain" description="Response regulatory" evidence="8">
    <location>
        <begin position="6"/>
        <end position="122"/>
    </location>
</feature>
<comment type="catalytic activity">
    <reaction evidence="1">
        <text>ATP + protein L-histidine = ADP + protein N-phospho-L-histidine.</text>
        <dbReference type="EC" id="2.7.13.3"/>
    </reaction>
</comment>
<dbReference type="SMART" id="SM00388">
    <property type="entry name" value="HisKA"/>
    <property type="match status" value="1"/>
</dbReference>
<dbReference type="SMART" id="SM00448">
    <property type="entry name" value="REC"/>
    <property type="match status" value="1"/>
</dbReference>
<dbReference type="RefSeq" id="WP_079541913.1">
    <property type="nucleotide sequence ID" value="NZ_LT670844.1"/>
</dbReference>
<dbReference type="InterPro" id="IPR005467">
    <property type="entry name" value="His_kinase_dom"/>
</dbReference>
<evidence type="ECO:0000259" key="8">
    <source>
        <dbReference type="PROSITE" id="PS50110"/>
    </source>
</evidence>
<evidence type="ECO:0000256" key="3">
    <source>
        <dbReference type="ARBA" id="ARBA00022553"/>
    </source>
</evidence>
<dbReference type="FunFam" id="3.30.450.20:FF:000088">
    <property type="entry name" value="Sensory transduction histidine kinase"/>
    <property type="match status" value="1"/>
</dbReference>
<dbReference type="SUPFAM" id="SSF47384">
    <property type="entry name" value="Homodimeric domain of signal transducing histidine kinase"/>
    <property type="match status" value="1"/>
</dbReference>
<dbReference type="Pfam" id="PF02518">
    <property type="entry name" value="HATPase_c"/>
    <property type="match status" value="1"/>
</dbReference>
<gene>
    <name evidence="10" type="ORF">SAMN05444159_4713</name>
</gene>
<dbReference type="Pfam" id="PF00072">
    <property type="entry name" value="Response_reg"/>
    <property type="match status" value="1"/>
</dbReference>
<accession>A0A1M6WZP4</accession>
<dbReference type="InterPro" id="IPR003661">
    <property type="entry name" value="HisK_dim/P_dom"/>
</dbReference>
<name>A0A1M6WZP4_9BRAD</name>
<evidence type="ECO:0000259" key="7">
    <source>
        <dbReference type="PROSITE" id="PS50109"/>
    </source>
</evidence>
<dbReference type="SUPFAM" id="SSF55785">
    <property type="entry name" value="PYP-like sensor domain (PAS domain)"/>
    <property type="match status" value="1"/>
</dbReference>
<dbReference type="Gene3D" id="2.10.70.100">
    <property type="match status" value="1"/>
</dbReference>
<dbReference type="Pfam" id="PF08447">
    <property type="entry name" value="PAS_3"/>
    <property type="match status" value="1"/>
</dbReference>
<dbReference type="InterPro" id="IPR036097">
    <property type="entry name" value="HisK_dim/P_sf"/>
</dbReference>
<dbReference type="PROSITE" id="PS50109">
    <property type="entry name" value="HIS_KIN"/>
    <property type="match status" value="1"/>
</dbReference>
<dbReference type="CDD" id="cd00130">
    <property type="entry name" value="PAS"/>
    <property type="match status" value="1"/>
</dbReference>
<dbReference type="InterPro" id="IPR011006">
    <property type="entry name" value="CheY-like_superfamily"/>
</dbReference>
<dbReference type="InterPro" id="IPR003594">
    <property type="entry name" value="HATPase_dom"/>
</dbReference>
<dbReference type="InterPro" id="IPR000014">
    <property type="entry name" value="PAS"/>
</dbReference>
<dbReference type="InterPro" id="IPR052162">
    <property type="entry name" value="Sensor_kinase/Photoreceptor"/>
</dbReference>
<feature type="domain" description="PAC" evidence="9">
    <location>
        <begin position="214"/>
        <end position="266"/>
    </location>
</feature>
<dbReference type="SUPFAM" id="SSF52172">
    <property type="entry name" value="CheY-like"/>
    <property type="match status" value="1"/>
</dbReference>
<proteinExistence type="predicted"/>
<dbReference type="InterPro" id="IPR001789">
    <property type="entry name" value="Sig_transdc_resp-reg_receiver"/>
</dbReference>
<evidence type="ECO:0000256" key="4">
    <source>
        <dbReference type="ARBA" id="ARBA00022679"/>
    </source>
</evidence>
<dbReference type="InterPro" id="IPR036890">
    <property type="entry name" value="HATPase_C_sf"/>
</dbReference>
<evidence type="ECO:0000256" key="2">
    <source>
        <dbReference type="ARBA" id="ARBA00012438"/>
    </source>
</evidence>
<evidence type="ECO:0000256" key="5">
    <source>
        <dbReference type="ARBA" id="ARBA00022777"/>
    </source>
</evidence>
<dbReference type="AlphaFoldDB" id="A0A1M6WZP4"/>
<sequence length="505" mass="55658">MTSPLRVLLLEDNAHDAELIQALLEANHFVCEVTRVQTRAEFVAGLENAGIDLILADYKLPSFDGLSALKLALDARADLPFIFVSGSLGEEVAIEAVKTGATDYVVKSRLSRLVPSVQRALRDARERAERKKAEEAFRRSETYLAEAQRLSNTGSFGWDPASGKIYWSDETYRIFECEPTTEPTVQIVLDRTHPDDRMQLRQIIDRASIERSEFTAEHRLLMADGSVKYVRAVANPSTGEDPESFVFVGAVMDITDRKRAEEERERLRQLEADLAHMNRVSMMGELAASLAHEIKQPIAAAALNGEACMNWLRRDAPDVTQASRAASAMVAAMARAGGIIDRVSSLYRRGTPERELVDLNEIVREMSVLLGHTANRNAVSIRTDLDPELPTTTADRVQLQQVLMNLMLNGIEAMQDTCGELSIASKRTEDGQLLISVSDTGIGLSIDEAERIFEAFFTTKPRGTGMGLSISRRIIASHGGHLWASPNTGRGATFQFTLPVEATAS</sequence>
<evidence type="ECO:0000259" key="9">
    <source>
        <dbReference type="PROSITE" id="PS50113"/>
    </source>
</evidence>
<dbReference type="InterPro" id="IPR000700">
    <property type="entry name" value="PAS-assoc_C"/>
</dbReference>
<dbReference type="SMART" id="SM00387">
    <property type="entry name" value="HATPase_c"/>
    <property type="match status" value="1"/>
</dbReference>
<dbReference type="InterPro" id="IPR035965">
    <property type="entry name" value="PAS-like_dom_sf"/>
</dbReference>
<dbReference type="InterPro" id="IPR004358">
    <property type="entry name" value="Sig_transdc_His_kin-like_C"/>
</dbReference>
<dbReference type="Gene3D" id="3.30.450.20">
    <property type="entry name" value="PAS domain"/>
    <property type="match status" value="1"/>
</dbReference>
<dbReference type="EC" id="2.7.13.3" evidence="2"/>
<dbReference type="Proteomes" id="UP000189935">
    <property type="component" value="Chromosome I"/>
</dbReference>
<feature type="domain" description="Histidine kinase" evidence="7">
    <location>
        <begin position="289"/>
        <end position="502"/>
    </location>
</feature>
<dbReference type="Gene3D" id="1.10.287.130">
    <property type="match status" value="1"/>
</dbReference>
<dbReference type="PROSITE" id="PS50110">
    <property type="entry name" value="RESPONSE_REGULATORY"/>
    <property type="match status" value="1"/>
</dbReference>
<dbReference type="CDD" id="cd00082">
    <property type="entry name" value="HisKA"/>
    <property type="match status" value="1"/>
</dbReference>
<dbReference type="PROSITE" id="PS50113">
    <property type="entry name" value="PAC"/>
    <property type="match status" value="1"/>
</dbReference>
<dbReference type="NCBIfam" id="TIGR00229">
    <property type="entry name" value="sensory_box"/>
    <property type="match status" value="1"/>
</dbReference>
<dbReference type="InterPro" id="IPR013655">
    <property type="entry name" value="PAS_fold_3"/>
</dbReference>
<dbReference type="PANTHER" id="PTHR43304">
    <property type="entry name" value="PHYTOCHROME-LIKE PROTEIN CPH1"/>
    <property type="match status" value="1"/>
</dbReference>
<keyword evidence="4" id="KW-0808">Transferase</keyword>
<evidence type="ECO:0000256" key="1">
    <source>
        <dbReference type="ARBA" id="ARBA00000085"/>
    </source>
</evidence>
<dbReference type="PRINTS" id="PR00344">
    <property type="entry name" value="BCTRLSENSOR"/>
</dbReference>
<reference evidence="10 11" key="1">
    <citation type="submission" date="2016-11" db="EMBL/GenBank/DDBJ databases">
        <authorList>
            <person name="Jaros S."/>
            <person name="Januszkiewicz K."/>
            <person name="Wedrychowicz H."/>
        </authorList>
    </citation>
    <scope>NUCLEOTIDE SEQUENCE [LARGE SCALE GENOMIC DNA]</scope>
    <source>
        <strain evidence="10 11">GAS499</strain>
    </source>
</reference>
<organism evidence="10 11">
    <name type="scientific">Bradyrhizobium lablabi</name>
    <dbReference type="NCBI Taxonomy" id="722472"/>
    <lineage>
        <taxon>Bacteria</taxon>
        <taxon>Pseudomonadati</taxon>
        <taxon>Pseudomonadota</taxon>
        <taxon>Alphaproteobacteria</taxon>
        <taxon>Hyphomicrobiales</taxon>
        <taxon>Nitrobacteraceae</taxon>
        <taxon>Bradyrhizobium</taxon>
    </lineage>
</organism>
<feature type="modified residue" description="4-aspartylphosphate" evidence="6">
    <location>
        <position position="57"/>
    </location>
</feature>
<protein>
    <recommendedName>
        <fullName evidence="2">histidine kinase</fullName>
        <ecNumber evidence="2">2.7.13.3</ecNumber>
    </recommendedName>
</protein>
<evidence type="ECO:0000313" key="11">
    <source>
        <dbReference type="Proteomes" id="UP000189935"/>
    </source>
</evidence>
<dbReference type="Gene3D" id="3.40.50.2300">
    <property type="match status" value="1"/>
</dbReference>
<keyword evidence="3 6" id="KW-0597">Phosphoprotein</keyword>
<dbReference type="SUPFAM" id="SSF55874">
    <property type="entry name" value="ATPase domain of HSP90 chaperone/DNA topoisomerase II/histidine kinase"/>
    <property type="match status" value="1"/>
</dbReference>
<dbReference type="PANTHER" id="PTHR43304:SF1">
    <property type="entry name" value="PAC DOMAIN-CONTAINING PROTEIN"/>
    <property type="match status" value="1"/>
</dbReference>
<evidence type="ECO:0000256" key="6">
    <source>
        <dbReference type="PROSITE-ProRule" id="PRU00169"/>
    </source>
</evidence>
<dbReference type="Gene3D" id="3.30.565.10">
    <property type="entry name" value="Histidine kinase-like ATPase, C-terminal domain"/>
    <property type="match status" value="1"/>
</dbReference>
<evidence type="ECO:0000313" key="10">
    <source>
        <dbReference type="EMBL" id="SHK99049.1"/>
    </source>
</evidence>